<dbReference type="InterPro" id="IPR000944">
    <property type="entry name" value="Tscrpt_reg_Rrf2"/>
</dbReference>
<dbReference type="InterPro" id="IPR030489">
    <property type="entry name" value="TR_Rrf2-type_CS"/>
</dbReference>
<evidence type="ECO:0000313" key="1">
    <source>
        <dbReference type="EMBL" id="PWV97965.1"/>
    </source>
</evidence>
<reference evidence="1 2" key="1">
    <citation type="submission" date="2018-05" db="EMBL/GenBank/DDBJ databases">
        <title>Genomic Encyclopedia of Type Strains, Phase III (KMG-III): the genomes of soil and plant-associated and newly described type strains.</title>
        <authorList>
            <person name="Whitman W."/>
        </authorList>
    </citation>
    <scope>NUCLEOTIDE SEQUENCE [LARGE SCALE GENOMIC DNA]</scope>
    <source>
        <strain evidence="1 2">CECT 5696</strain>
    </source>
</reference>
<dbReference type="PANTHER" id="PTHR33221">
    <property type="entry name" value="WINGED HELIX-TURN-HELIX TRANSCRIPTIONAL REGULATOR, RRF2 FAMILY"/>
    <property type="match status" value="1"/>
</dbReference>
<dbReference type="PROSITE" id="PS51197">
    <property type="entry name" value="HTH_RRF2_2"/>
    <property type="match status" value="1"/>
</dbReference>
<dbReference type="PROSITE" id="PS01332">
    <property type="entry name" value="HTH_RRF2_1"/>
    <property type="match status" value="1"/>
</dbReference>
<name>A0A2V2YP76_9BACL</name>
<dbReference type="Gene3D" id="1.10.10.10">
    <property type="entry name" value="Winged helix-like DNA-binding domain superfamily/Winged helix DNA-binding domain"/>
    <property type="match status" value="1"/>
</dbReference>
<dbReference type="Pfam" id="PF02082">
    <property type="entry name" value="Rrf2"/>
    <property type="match status" value="1"/>
</dbReference>
<dbReference type="GO" id="GO:0005829">
    <property type="term" value="C:cytosol"/>
    <property type="evidence" value="ECO:0007669"/>
    <property type="project" value="TreeGrafter"/>
</dbReference>
<sequence>MSTVNRGVNIGPPRFKLAVHALIWIASNGGLLSSATIARQVESHATFMRRVMQSLAAAGIVTSKSGREGGYLLSKQVECITLGEVYKAVSLRSVGGLLEGNDGEAVAQLDQELNGILREAEKRAIDYLQQYTISDVMNRIDFFKL</sequence>
<dbReference type="PANTHER" id="PTHR33221:SF15">
    <property type="entry name" value="HTH-TYPE TRANSCRIPTIONAL REGULATOR YWGB-RELATED"/>
    <property type="match status" value="1"/>
</dbReference>
<protein>
    <submittedName>
        <fullName evidence="1">BadM/Rrf2 family transcriptional regulator</fullName>
    </submittedName>
</protein>
<comment type="caution">
    <text evidence="1">The sequence shown here is derived from an EMBL/GenBank/DDBJ whole genome shotgun (WGS) entry which is preliminary data.</text>
</comment>
<dbReference type="AlphaFoldDB" id="A0A2V2YP76"/>
<dbReference type="InterPro" id="IPR036390">
    <property type="entry name" value="WH_DNA-bd_sf"/>
</dbReference>
<dbReference type="Proteomes" id="UP000246635">
    <property type="component" value="Unassembled WGS sequence"/>
</dbReference>
<dbReference type="InterPro" id="IPR036388">
    <property type="entry name" value="WH-like_DNA-bd_sf"/>
</dbReference>
<organism evidence="1 2">
    <name type="scientific">Paenibacillus cellulosilyticus</name>
    <dbReference type="NCBI Taxonomy" id="375489"/>
    <lineage>
        <taxon>Bacteria</taxon>
        <taxon>Bacillati</taxon>
        <taxon>Bacillota</taxon>
        <taxon>Bacilli</taxon>
        <taxon>Bacillales</taxon>
        <taxon>Paenibacillaceae</taxon>
        <taxon>Paenibacillus</taxon>
    </lineage>
</organism>
<dbReference type="EMBL" id="QGTQ01000019">
    <property type="protein sequence ID" value="PWV97965.1"/>
    <property type="molecule type" value="Genomic_DNA"/>
</dbReference>
<dbReference type="SUPFAM" id="SSF46785">
    <property type="entry name" value="Winged helix' DNA-binding domain"/>
    <property type="match status" value="1"/>
</dbReference>
<accession>A0A2V2YP76</accession>
<proteinExistence type="predicted"/>
<dbReference type="RefSeq" id="WP_110045735.1">
    <property type="nucleotide sequence ID" value="NZ_CP054612.1"/>
</dbReference>
<dbReference type="OrthoDB" id="32510at2"/>
<keyword evidence="2" id="KW-1185">Reference proteome</keyword>
<evidence type="ECO:0000313" key="2">
    <source>
        <dbReference type="Proteomes" id="UP000246635"/>
    </source>
</evidence>
<dbReference type="GO" id="GO:0003700">
    <property type="term" value="F:DNA-binding transcription factor activity"/>
    <property type="evidence" value="ECO:0007669"/>
    <property type="project" value="TreeGrafter"/>
</dbReference>
<gene>
    <name evidence="1" type="ORF">DFQ01_11947</name>
</gene>